<accession>A0A8J3QLF4</accession>
<evidence type="ECO:0000259" key="10">
    <source>
        <dbReference type="Pfam" id="PF01467"/>
    </source>
</evidence>
<evidence type="ECO:0000256" key="5">
    <source>
        <dbReference type="ARBA" id="ARBA00022840"/>
    </source>
</evidence>
<evidence type="ECO:0000256" key="2">
    <source>
        <dbReference type="ARBA" id="ARBA00022679"/>
    </source>
</evidence>
<keyword evidence="4" id="KW-0547">Nucleotide-binding</keyword>
<keyword evidence="6" id="KW-0511">Multifunctional enzyme</keyword>
<dbReference type="Pfam" id="PF01467">
    <property type="entry name" value="CTP_transf_like"/>
    <property type="match status" value="1"/>
</dbReference>
<keyword evidence="7" id="KW-0119">Carbohydrate metabolism</keyword>
<evidence type="ECO:0000313" key="11">
    <source>
        <dbReference type="EMBL" id="GIH11885.1"/>
    </source>
</evidence>
<sequence>MTVTAERRAVHLTVVGDTLLDRDVLGAAQRVSPEAPVVVVGDLRRELSPGGAGLTAMLAAREGHRVTLVTALARDDEAREVLAALCAAGVAVVDLGAAGRTPVKTRVRAGDQTVVMLDEAEPPAVPGPLPEAGRVALRSAQAVLVSDYGRGVAAADDVRGAVGAVVGRLPVVWDPHPRGPAPVEGLTVVTPNSREAAHFAPGGETDLAGDTARGRWLRQRWGVGYVAVTRGADGAVLVGDDQVPPLVIPPPEAVRGDVRGAGDRLAATTAARLGSGATVSAALAEGVNAATAHVAGREAARVWTHGPAEAMALADRVRRAGGTVVATGGCFDLLHRGHILLLEHARRLGDCLIVCLNSDASVRRRKGEGRPLVTEEDRAAVLRALACVDAVATFEEDTPVEILSRLRPDIWVKGGDYAIGDLAELGVVEGSGGHVVLVPYLDGRSTTSLIERAVRGR</sequence>
<dbReference type="InterPro" id="IPR014729">
    <property type="entry name" value="Rossmann-like_a/b/a_fold"/>
</dbReference>
<dbReference type="InterPro" id="IPR004821">
    <property type="entry name" value="Cyt_trans-like"/>
</dbReference>
<dbReference type="Gene3D" id="3.40.50.620">
    <property type="entry name" value="HUPs"/>
    <property type="match status" value="1"/>
</dbReference>
<evidence type="ECO:0000256" key="7">
    <source>
        <dbReference type="ARBA" id="ARBA00023277"/>
    </source>
</evidence>
<dbReference type="InterPro" id="IPR011611">
    <property type="entry name" value="PfkB_dom"/>
</dbReference>
<dbReference type="InterPro" id="IPR029056">
    <property type="entry name" value="Ribokinase-like"/>
</dbReference>
<dbReference type="InterPro" id="IPR011914">
    <property type="entry name" value="RfaE_dom_II"/>
</dbReference>
<dbReference type="GO" id="GO:0005524">
    <property type="term" value="F:ATP binding"/>
    <property type="evidence" value="ECO:0007669"/>
    <property type="project" value="UniProtKB-KW"/>
</dbReference>
<evidence type="ECO:0000256" key="6">
    <source>
        <dbReference type="ARBA" id="ARBA00023268"/>
    </source>
</evidence>
<feature type="domain" description="Cytidyltransferase-like" evidence="10">
    <location>
        <begin position="327"/>
        <end position="418"/>
    </location>
</feature>
<dbReference type="EC" id="2.7.7.70" evidence="1"/>
<dbReference type="AlphaFoldDB" id="A0A8J3QLF4"/>
<keyword evidence="5" id="KW-0067">ATP-binding</keyword>
<protein>
    <recommendedName>
        <fullName evidence="1">D-glycero-beta-D-manno-heptose 1-phosphate adenylyltransferase</fullName>
        <ecNumber evidence="1">2.7.7.70</ecNumber>
    </recommendedName>
</protein>
<dbReference type="Pfam" id="PF00294">
    <property type="entry name" value="PfkB"/>
    <property type="match status" value="1"/>
</dbReference>
<dbReference type="SUPFAM" id="SSF53613">
    <property type="entry name" value="Ribokinase-like"/>
    <property type="match status" value="1"/>
</dbReference>
<gene>
    <name evidence="11" type="primary">hldE_1</name>
    <name evidence="11" type="ORF">Raf01_00570</name>
</gene>
<dbReference type="GO" id="GO:0016779">
    <property type="term" value="F:nucleotidyltransferase activity"/>
    <property type="evidence" value="ECO:0007669"/>
    <property type="project" value="UniProtKB-KW"/>
</dbReference>
<evidence type="ECO:0000256" key="8">
    <source>
        <dbReference type="ARBA" id="ARBA00047428"/>
    </source>
</evidence>
<keyword evidence="3" id="KW-0548">Nucleotidyltransferase</keyword>
<dbReference type="NCBIfam" id="TIGR02199">
    <property type="entry name" value="rfaE_dom_II"/>
    <property type="match status" value="1"/>
</dbReference>
<proteinExistence type="predicted"/>
<evidence type="ECO:0000256" key="3">
    <source>
        <dbReference type="ARBA" id="ARBA00022695"/>
    </source>
</evidence>
<keyword evidence="2" id="KW-0808">Transferase</keyword>
<evidence type="ECO:0000313" key="12">
    <source>
        <dbReference type="Proteomes" id="UP000642748"/>
    </source>
</evidence>
<dbReference type="GO" id="GO:0005975">
    <property type="term" value="P:carbohydrate metabolic process"/>
    <property type="evidence" value="ECO:0007669"/>
    <property type="project" value="InterPro"/>
</dbReference>
<evidence type="ECO:0000256" key="1">
    <source>
        <dbReference type="ARBA" id="ARBA00012519"/>
    </source>
</evidence>
<dbReference type="Gene3D" id="3.40.1190.20">
    <property type="match status" value="1"/>
</dbReference>
<dbReference type="SUPFAM" id="SSF52374">
    <property type="entry name" value="Nucleotidylyl transferase"/>
    <property type="match status" value="1"/>
</dbReference>
<evidence type="ECO:0000259" key="9">
    <source>
        <dbReference type="Pfam" id="PF00294"/>
    </source>
</evidence>
<dbReference type="Proteomes" id="UP000642748">
    <property type="component" value="Unassembled WGS sequence"/>
</dbReference>
<dbReference type="PANTHER" id="PTHR43793">
    <property type="entry name" value="FAD SYNTHASE"/>
    <property type="match status" value="1"/>
</dbReference>
<reference evidence="11" key="1">
    <citation type="submission" date="2021-01" db="EMBL/GenBank/DDBJ databases">
        <title>Whole genome shotgun sequence of Rugosimonospora africana NBRC 104875.</title>
        <authorList>
            <person name="Komaki H."/>
            <person name="Tamura T."/>
        </authorList>
    </citation>
    <scope>NUCLEOTIDE SEQUENCE</scope>
    <source>
        <strain evidence="11">NBRC 104875</strain>
    </source>
</reference>
<evidence type="ECO:0000256" key="4">
    <source>
        <dbReference type="ARBA" id="ARBA00022741"/>
    </source>
</evidence>
<feature type="domain" description="Carbohydrate kinase PfkB" evidence="9">
    <location>
        <begin position="14"/>
        <end position="297"/>
    </location>
</feature>
<dbReference type="EMBL" id="BONZ01000001">
    <property type="protein sequence ID" value="GIH11885.1"/>
    <property type="molecule type" value="Genomic_DNA"/>
</dbReference>
<dbReference type="PANTHER" id="PTHR43793:SF2">
    <property type="entry name" value="BIFUNCTIONAL PROTEIN HLDE"/>
    <property type="match status" value="1"/>
</dbReference>
<dbReference type="NCBIfam" id="TIGR00125">
    <property type="entry name" value="cyt_tran_rel"/>
    <property type="match status" value="1"/>
</dbReference>
<dbReference type="InterPro" id="IPR050385">
    <property type="entry name" value="Archaeal_FAD_synthase"/>
</dbReference>
<comment type="catalytic activity">
    <reaction evidence="8">
        <text>D-glycero-beta-D-manno-heptose 1-phosphate + ATP + H(+) = ADP-D-glycero-beta-D-manno-heptose + diphosphate</text>
        <dbReference type="Rhea" id="RHEA:27465"/>
        <dbReference type="ChEBI" id="CHEBI:15378"/>
        <dbReference type="ChEBI" id="CHEBI:30616"/>
        <dbReference type="ChEBI" id="CHEBI:33019"/>
        <dbReference type="ChEBI" id="CHEBI:59967"/>
        <dbReference type="ChEBI" id="CHEBI:61593"/>
        <dbReference type="EC" id="2.7.7.70"/>
    </reaction>
</comment>
<organism evidence="11 12">
    <name type="scientific">Rugosimonospora africana</name>
    <dbReference type="NCBI Taxonomy" id="556532"/>
    <lineage>
        <taxon>Bacteria</taxon>
        <taxon>Bacillati</taxon>
        <taxon>Actinomycetota</taxon>
        <taxon>Actinomycetes</taxon>
        <taxon>Micromonosporales</taxon>
        <taxon>Micromonosporaceae</taxon>
        <taxon>Rugosimonospora</taxon>
    </lineage>
</organism>
<dbReference type="GO" id="GO:0016773">
    <property type="term" value="F:phosphotransferase activity, alcohol group as acceptor"/>
    <property type="evidence" value="ECO:0007669"/>
    <property type="project" value="InterPro"/>
</dbReference>
<name>A0A8J3QLF4_9ACTN</name>
<comment type="caution">
    <text evidence="11">The sequence shown here is derived from an EMBL/GenBank/DDBJ whole genome shotgun (WGS) entry which is preliminary data.</text>
</comment>
<keyword evidence="12" id="KW-1185">Reference proteome</keyword>